<evidence type="ECO:0000256" key="2">
    <source>
        <dbReference type="ARBA" id="ARBA00022676"/>
    </source>
</evidence>
<keyword evidence="9" id="KW-1185">Reference proteome</keyword>
<dbReference type="InterPro" id="IPR043472">
    <property type="entry name" value="Macro_dom-like"/>
</dbReference>
<feature type="compositionally biased region" description="Polar residues" evidence="6">
    <location>
        <begin position="28"/>
        <end position="37"/>
    </location>
</feature>
<evidence type="ECO:0000313" key="8">
    <source>
        <dbReference type="EMBL" id="KAF1389012.1"/>
    </source>
</evidence>
<dbReference type="GO" id="GO:0070212">
    <property type="term" value="P:protein poly-ADP-ribosylation"/>
    <property type="evidence" value="ECO:0007669"/>
    <property type="project" value="TreeGrafter"/>
</dbReference>
<evidence type="ECO:0000256" key="3">
    <source>
        <dbReference type="ARBA" id="ARBA00022679"/>
    </source>
</evidence>
<dbReference type="GO" id="GO:0005737">
    <property type="term" value="C:cytoplasm"/>
    <property type="evidence" value="ECO:0007669"/>
    <property type="project" value="TreeGrafter"/>
</dbReference>
<dbReference type="GO" id="GO:0010629">
    <property type="term" value="P:negative regulation of gene expression"/>
    <property type="evidence" value="ECO:0007669"/>
    <property type="project" value="TreeGrafter"/>
</dbReference>
<keyword evidence="5" id="KW-0539">Nucleus</keyword>
<dbReference type="PROSITE" id="PS51154">
    <property type="entry name" value="MACRO"/>
    <property type="match status" value="1"/>
</dbReference>
<comment type="caution">
    <text evidence="8">The sequence shown here is derived from an EMBL/GenBank/DDBJ whole genome shotgun (WGS) entry which is preliminary data.</text>
</comment>
<gene>
    <name evidence="8" type="ORF">PFLUV_G00069010</name>
</gene>
<dbReference type="GO" id="GO:0005634">
    <property type="term" value="C:nucleus"/>
    <property type="evidence" value="ECO:0007669"/>
    <property type="project" value="UniProtKB-SubCell"/>
</dbReference>
<evidence type="ECO:0000259" key="7">
    <source>
        <dbReference type="PROSITE" id="PS51154"/>
    </source>
</evidence>
<dbReference type="EMBL" id="VHII01000006">
    <property type="protein sequence ID" value="KAF1389012.1"/>
    <property type="molecule type" value="Genomic_DNA"/>
</dbReference>
<feature type="domain" description="Macro" evidence="7">
    <location>
        <begin position="67"/>
        <end position="244"/>
    </location>
</feature>
<dbReference type="GO" id="GO:1990404">
    <property type="term" value="F:NAD+-protein mono-ADP-ribosyltransferase activity"/>
    <property type="evidence" value="ECO:0007669"/>
    <property type="project" value="TreeGrafter"/>
</dbReference>
<dbReference type="InterPro" id="IPR052056">
    <property type="entry name" value="Mono-ARTD/PARP"/>
</dbReference>
<dbReference type="AlphaFoldDB" id="A0A6A5FJQ1"/>
<comment type="subcellular location">
    <subcellularLocation>
        <location evidence="1">Nucleus</location>
    </subcellularLocation>
</comment>
<evidence type="ECO:0000256" key="6">
    <source>
        <dbReference type="SAM" id="MobiDB-lite"/>
    </source>
</evidence>
<evidence type="ECO:0000256" key="5">
    <source>
        <dbReference type="ARBA" id="ARBA00023242"/>
    </source>
</evidence>
<dbReference type="SUPFAM" id="SSF52949">
    <property type="entry name" value="Macro domain-like"/>
    <property type="match status" value="1"/>
</dbReference>
<evidence type="ECO:0000313" key="9">
    <source>
        <dbReference type="Proteomes" id="UP000465112"/>
    </source>
</evidence>
<keyword evidence="2" id="KW-0328">Glycosyltransferase</keyword>
<dbReference type="SMART" id="SM00506">
    <property type="entry name" value="A1pp"/>
    <property type="match status" value="1"/>
</dbReference>
<dbReference type="OrthoDB" id="6133115at2759"/>
<evidence type="ECO:0000256" key="4">
    <source>
        <dbReference type="ARBA" id="ARBA00023027"/>
    </source>
</evidence>
<evidence type="ECO:0000256" key="1">
    <source>
        <dbReference type="ARBA" id="ARBA00004123"/>
    </source>
</evidence>
<proteinExistence type="predicted"/>
<organism evidence="8 9">
    <name type="scientific">Perca fluviatilis</name>
    <name type="common">European perch</name>
    <dbReference type="NCBI Taxonomy" id="8168"/>
    <lineage>
        <taxon>Eukaryota</taxon>
        <taxon>Metazoa</taxon>
        <taxon>Chordata</taxon>
        <taxon>Craniata</taxon>
        <taxon>Vertebrata</taxon>
        <taxon>Euteleostomi</taxon>
        <taxon>Actinopterygii</taxon>
        <taxon>Neopterygii</taxon>
        <taxon>Teleostei</taxon>
        <taxon>Neoteleostei</taxon>
        <taxon>Acanthomorphata</taxon>
        <taxon>Eupercaria</taxon>
        <taxon>Perciformes</taxon>
        <taxon>Percoidei</taxon>
        <taxon>Percidae</taxon>
        <taxon>Percinae</taxon>
        <taxon>Perca</taxon>
    </lineage>
</organism>
<dbReference type="Pfam" id="PF01661">
    <property type="entry name" value="Macro"/>
    <property type="match status" value="1"/>
</dbReference>
<sequence length="272" mass="29421">MASATPDPSPISGANMPRNSDDHDNMHMTASSNNETADGQMLEDKATDFKSDFKSTFTSFGQVSSPSLDVYRMQMGQLTLEVSSGDITKEACDVIINSSNQTFTLKSGVSKAILDSAGLTVELECSQIVNSPNYQPGPFILTSAGQLPSTHIIHVVGKNDPAKIKDVVYTVLKFCEENKLSSVSFPALGTGQGGANPSAVADAMVDGVVDFVRKKHPRFVCSVKILIFQTVMMAEFHRSMKRREGEQVEAKSVLTEFKDTVTSCFMGRGEET</sequence>
<reference evidence="8 9" key="1">
    <citation type="submission" date="2019-06" db="EMBL/GenBank/DDBJ databases">
        <title>A chromosome-scale genome assembly of the European perch, Perca fluviatilis.</title>
        <authorList>
            <person name="Roques C."/>
            <person name="Zahm M."/>
            <person name="Cabau C."/>
            <person name="Klopp C."/>
            <person name="Bouchez O."/>
            <person name="Donnadieu C."/>
            <person name="Kuhl H."/>
            <person name="Gislard M."/>
            <person name="Guendouz S."/>
            <person name="Journot L."/>
            <person name="Haffray P."/>
            <person name="Bestin A."/>
            <person name="Morvezen R."/>
            <person name="Feron R."/>
            <person name="Wen M."/>
            <person name="Jouanno E."/>
            <person name="Herpin A."/>
            <person name="Schartl M."/>
            <person name="Postlethwait J."/>
            <person name="Schaerlinger B."/>
            <person name="Chardard D."/>
            <person name="Lecocq T."/>
            <person name="Poncet C."/>
            <person name="Jaffrelo L."/>
            <person name="Lampietro C."/>
            <person name="Guiguen Y."/>
        </authorList>
    </citation>
    <scope>NUCLEOTIDE SEQUENCE [LARGE SCALE GENOMIC DNA]</scope>
    <source>
        <tissue evidence="8">Blood</tissue>
    </source>
</reference>
<dbReference type="GO" id="GO:0003950">
    <property type="term" value="F:NAD+ poly-ADP-ribosyltransferase activity"/>
    <property type="evidence" value="ECO:0007669"/>
    <property type="project" value="TreeGrafter"/>
</dbReference>
<dbReference type="PANTHER" id="PTHR14453:SF106">
    <property type="entry name" value="POLY [ADP-RIBOSE] POLYMERASE"/>
    <property type="match status" value="1"/>
</dbReference>
<dbReference type="PANTHER" id="PTHR14453">
    <property type="entry name" value="PARP/ZINC FINGER CCCH TYPE DOMAIN CONTAINING PROTEIN"/>
    <property type="match status" value="1"/>
</dbReference>
<feature type="region of interest" description="Disordered" evidence="6">
    <location>
        <begin position="1"/>
        <end position="40"/>
    </location>
</feature>
<protein>
    <recommendedName>
        <fullName evidence="7">Macro domain-containing protein</fullName>
    </recommendedName>
</protein>
<dbReference type="InterPro" id="IPR002589">
    <property type="entry name" value="Macro_dom"/>
</dbReference>
<accession>A0A6A5FJQ1</accession>
<name>A0A6A5FJQ1_PERFL</name>
<keyword evidence="3" id="KW-0808">Transferase</keyword>
<dbReference type="GO" id="GO:0003714">
    <property type="term" value="F:transcription corepressor activity"/>
    <property type="evidence" value="ECO:0007669"/>
    <property type="project" value="TreeGrafter"/>
</dbReference>
<dbReference type="Gene3D" id="3.40.220.10">
    <property type="entry name" value="Leucine Aminopeptidase, subunit E, domain 1"/>
    <property type="match status" value="1"/>
</dbReference>
<dbReference type="Proteomes" id="UP000465112">
    <property type="component" value="Chromosome 6"/>
</dbReference>
<keyword evidence="4" id="KW-0520">NAD</keyword>